<dbReference type="InterPro" id="IPR037278">
    <property type="entry name" value="ARFGAP/RecO"/>
</dbReference>
<dbReference type="SMART" id="SM00105">
    <property type="entry name" value="ArfGap"/>
    <property type="match status" value="1"/>
</dbReference>
<accession>A0A8C3S9B5</accession>
<evidence type="ECO:0000256" key="7">
    <source>
        <dbReference type="PROSITE-ProRule" id="PRU00023"/>
    </source>
</evidence>
<dbReference type="SUPFAM" id="SSF48403">
    <property type="entry name" value="Ankyrin repeat"/>
    <property type="match status" value="1"/>
</dbReference>
<dbReference type="InterPro" id="IPR002110">
    <property type="entry name" value="Ankyrin_rpt"/>
</dbReference>
<dbReference type="Gene3D" id="2.30.29.30">
    <property type="entry name" value="Pleckstrin-homology domain (PH domain)/Phosphotyrosine-binding domain (PTB)"/>
    <property type="match status" value="1"/>
</dbReference>
<protein>
    <submittedName>
        <fullName evidence="12">ArfGAP with GTPase domain, ankyrin repeat and PH domain 2</fullName>
    </submittedName>
</protein>
<feature type="repeat" description="ANK" evidence="7">
    <location>
        <begin position="497"/>
        <end position="529"/>
    </location>
</feature>
<dbReference type="InterPro" id="IPR001849">
    <property type="entry name" value="PH_domain"/>
</dbReference>
<keyword evidence="6 7" id="KW-0040">ANK repeat</keyword>
<feature type="region of interest" description="Disordered" evidence="9">
    <location>
        <begin position="117"/>
        <end position="138"/>
    </location>
</feature>
<proteinExistence type="inferred from homology"/>
<evidence type="ECO:0000259" key="11">
    <source>
        <dbReference type="PROSITE" id="PS50115"/>
    </source>
</evidence>
<keyword evidence="2" id="KW-0343">GTPase activation</keyword>
<dbReference type="FunFam" id="1.10.220.150:FF:000001">
    <property type="entry name" value="Arf-GAP with GTPase, ANK repeat and PH domain-containing protein 1"/>
    <property type="match status" value="1"/>
</dbReference>
<dbReference type="CDD" id="cd08836">
    <property type="entry name" value="ArfGap_AGAP"/>
    <property type="match status" value="1"/>
</dbReference>
<dbReference type="Proteomes" id="UP000694403">
    <property type="component" value="Unplaced"/>
</dbReference>
<dbReference type="Gene3D" id="1.25.40.20">
    <property type="entry name" value="Ankyrin repeat-containing domain"/>
    <property type="match status" value="1"/>
</dbReference>
<evidence type="ECO:0000256" key="8">
    <source>
        <dbReference type="PROSITE-ProRule" id="PRU00288"/>
    </source>
</evidence>
<evidence type="ECO:0000256" key="3">
    <source>
        <dbReference type="ARBA" id="ARBA00022723"/>
    </source>
</evidence>
<dbReference type="GO" id="GO:0005096">
    <property type="term" value="F:GTPase activator activity"/>
    <property type="evidence" value="ECO:0007669"/>
    <property type="project" value="UniProtKB-KW"/>
</dbReference>
<dbReference type="PROSITE" id="PS50088">
    <property type="entry name" value="ANK_REPEAT"/>
    <property type="match status" value="1"/>
</dbReference>
<dbReference type="GO" id="GO:0003924">
    <property type="term" value="F:GTPase activity"/>
    <property type="evidence" value="ECO:0007669"/>
    <property type="project" value="TreeGrafter"/>
</dbReference>
<dbReference type="AlphaFoldDB" id="A0A8C3S9B5"/>
<dbReference type="InterPro" id="IPR038508">
    <property type="entry name" value="ArfGAP_dom_sf"/>
</dbReference>
<dbReference type="InterPro" id="IPR011993">
    <property type="entry name" value="PH-like_dom_sf"/>
</dbReference>
<dbReference type="Pfam" id="PF12796">
    <property type="entry name" value="Ank_2"/>
    <property type="match status" value="1"/>
</dbReference>
<dbReference type="InterPro" id="IPR051282">
    <property type="entry name" value="Arf-GAP_GTPase_ANK_PH"/>
</dbReference>
<keyword evidence="3" id="KW-0479">Metal-binding</keyword>
<evidence type="ECO:0000256" key="4">
    <source>
        <dbReference type="ARBA" id="ARBA00022771"/>
    </source>
</evidence>
<name>A0A8C3S9B5_CHESE</name>
<evidence type="ECO:0000256" key="5">
    <source>
        <dbReference type="ARBA" id="ARBA00022833"/>
    </source>
</evidence>
<evidence type="ECO:0000256" key="1">
    <source>
        <dbReference type="ARBA" id="ARBA00005430"/>
    </source>
</evidence>
<dbReference type="GO" id="GO:0008270">
    <property type="term" value="F:zinc ion binding"/>
    <property type="evidence" value="ECO:0007669"/>
    <property type="project" value="UniProtKB-KW"/>
</dbReference>
<evidence type="ECO:0000256" key="9">
    <source>
        <dbReference type="SAM" id="MobiDB-lite"/>
    </source>
</evidence>
<evidence type="ECO:0000313" key="12">
    <source>
        <dbReference type="Ensembl" id="ENSCSRP00000011629.1"/>
    </source>
</evidence>
<dbReference type="GO" id="GO:0043524">
    <property type="term" value="P:negative regulation of neuron apoptotic process"/>
    <property type="evidence" value="ECO:0007669"/>
    <property type="project" value="TreeGrafter"/>
</dbReference>
<feature type="region of interest" description="Disordered" evidence="9">
    <location>
        <begin position="180"/>
        <end position="199"/>
    </location>
</feature>
<evidence type="ECO:0000256" key="2">
    <source>
        <dbReference type="ARBA" id="ARBA00022468"/>
    </source>
</evidence>
<keyword evidence="4 8" id="KW-0863">Zinc-finger</keyword>
<comment type="similarity">
    <text evidence="1">Belongs to the centaurin gamma-like family.</text>
</comment>
<dbReference type="FunFam" id="1.25.40.20:FF:000298">
    <property type="entry name" value="ArfGAP with GTPase domain, ankyrin repeat and PH domain 2"/>
    <property type="match status" value="1"/>
</dbReference>
<evidence type="ECO:0000256" key="6">
    <source>
        <dbReference type="ARBA" id="ARBA00023043"/>
    </source>
</evidence>
<dbReference type="PANTHER" id="PTHR45819:SF3">
    <property type="entry name" value="ARF-GAP WITH GTPASE, ANK REPEAT AND PH DOMAIN-CONTAINING PROTEIN 2"/>
    <property type="match status" value="1"/>
</dbReference>
<evidence type="ECO:0000259" key="10">
    <source>
        <dbReference type="PROSITE" id="PS50003"/>
    </source>
</evidence>
<dbReference type="Ensembl" id="ENSCSRT00000012068.1">
    <property type="protein sequence ID" value="ENSCSRP00000011629.1"/>
    <property type="gene ID" value="ENSCSRG00000008668.1"/>
</dbReference>
<dbReference type="SUPFAM" id="SSF57863">
    <property type="entry name" value="ArfGap/RecO-like zinc finger"/>
    <property type="match status" value="1"/>
</dbReference>
<dbReference type="GO" id="GO:0005634">
    <property type="term" value="C:nucleus"/>
    <property type="evidence" value="ECO:0007669"/>
    <property type="project" value="TreeGrafter"/>
</dbReference>
<sequence length="587" mass="63113">MASQHAPSPHAPHLSRGGGGGSHRSQLPPSPTGALPPLPPGGIPVFWLFSLDCLPLFSPAVPPGRSAAKRKMWKLKTFGSLRNIYKTGNAQRPSRGAGVTHACRCASIVWAAWRRCPPLPPGEEEPGRTQGKGQGRQPGVELHAHPGWHRMKAGGTALTSCHWPLGATPRRLATCPHAASTRLPASQPPSGQQGAVSATRPVPLPGTELPLPSCFKGLFWVLLTNKPGSRGCPSRPALAPPCPADGPPPSLTVQSHWVAPARCPGGDAPGWGRPFPSAEEENFEFIIVSSTGQTWHFEAGSFEERDAWVQAIESQILASLQCCESSKNKARMDSQSEAVAIQAIRNARGNSLCVDCGAPNPTWASLNLGALICIECSGIHRNLGTHLSRVRSLDLDDWPLELTLVLTSIGNETANGIWEKNTQGRRKPTCESSREERESWIRAKYEQRLFLAPFPSPEIPLGQQLFRAVQEKDLGTVLLLLGHSTRELINTGSGDKDRRTALHVACDLPHVVITQLLVWYGIEVTARDALGHTALFYARRAGSQECAEILLQHGCPGEGHGPAATPGLRRKSSTASMGRCDTRTALV</sequence>
<dbReference type="Pfam" id="PF01412">
    <property type="entry name" value="ArfGap"/>
    <property type="match status" value="1"/>
</dbReference>
<dbReference type="PROSITE" id="PS50115">
    <property type="entry name" value="ARFGAP"/>
    <property type="match status" value="1"/>
</dbReference>
<dbReference type="PRINTS" id="PR00405">
    <property type="entry name" value="REVINTRACTNG"/>
</dbReference>
<dbReference type="SUPFAM" id="SSF50729">
    <property type="entry name" value="PH domain-like"/>
    <property type="match status" value="1"/>
</dbReference>
<keyword evidence="5" id="KW-0862">Zinc</keyword>
<reference evidence="12" key="2">
    <citation type="submission" date="2025-09" db="UniProtKB">
        <authorList>
            <consortium name="Ensembl"/>
        </authorList>
    </citation>
    <scope>IDENTIFICATION</scope>
</reference>
<feature type="domain" description="PH" evidence="10">
    <location>
        <begin position="285"/>
        <end position="317"/>
    </location>
</feature>
<feature type="domain" description="Arf-GAP" evidence="11">
    <location>
        <begin position="338"/>
        <end position="458"/>
    </location>
</feature>
<dbReference type="InterPro" id="IPR001164">
    <property type="entry name" value="ArfGAP_dom"/>
</dbReference>
<reference evidence="12" key="1">
    <citation type="submission" date="2025-08" db="UniProtKB">
        <authorList>
            <consortium name="Ensembl"/>
        </authorList>
    </citation>
    <scope>IDENTIFICATION</scope>
</reference>
<dbReference type="InterPro" id="IPR036770">
    <property type="entry name" value="Ankyrin_rpt-contain_sf"/>
</dbReference>
<evidence type="ECO:0000313" key="13">
    <source>
        <dbReference type="Proteomes" id="UP000694403"/>
    </source>
</evidence>
<dbReference type="Gene3D" id="1.10.220.150">
    <property type="entry name" value="Arf GTPase activating protein"/>
    <property type="match status" value="1"/>
</dbReference>
<feature type="region of interest" description="Disordered" evidence="9">
    <location>
        <begin position="1"/>
        <end position="36"/>
    </location>
</feature>
<keyword evidence="13" id="KW-1185">Reference proteome</keyword>
<dbReference type="PROSITE" id="PS50003">
    <property type="entry name" value="PH_DOMAIN"/>
    <property type="match status" value="1"/>
</dbReference>
<dbReference type="PANTHER" id="PTHR45819">
    <property type="entry name" value="CENTAURIN-GAMMA-1A"/>
    <property type="match status" value="1"/>
</dbReference>
<organism evidence="12 13">
    <name type="scientific">Chelydra serpentina</name>
    <name type="common">Snapping turtle</name>
    <name type="synonym">Testudo serpentina</name>
    <dbReference type="NCBI Taxonomy" id="8475"/>
    <lineage>
        <taxon>Eukaryota</taxon>
        <taxon>Metazoa</taxon>
        <taxon>Chordata</taxon>
        <taxon>Craniata</taxon>
        <taxon>Vertebrata</taxon>
        <taxon>Euteleostomi</taxon>
        <taxon>Archelosauria</taxon>
        <taxon>Testudinata</taxon>
        <taxon>Testudines</taxon>
        <taxon>Cryptodira</taxon>
        <taxon>Durocryptodira</taxon>
        <taxon>Americhelydia</taxon>
        <taxon>Chelydroidea</taxon>
        <taxon>Chelydridae</taxon>
        <taxon>Chelydra</taxon>
    </lineage>
</organism>